<dbReference type="Pfam" id="PF11074">
    <property type="entry name" value="DUF2779"/>
    <property type="match status" value="1"/>
</dbReference>
<dbReference type="InterPro" id="IPR021301">
    <property type="entry name" value="DUF2779"/>
</dbReference>
<reference evidence="2" key="1">
    <citation type="submission" date="2013-08" db="EMBL/GenBank/DDBJ databases">
        <authorList>
            <person name="Mendez C."/>
            <person name="Richter M."/>
            <person name="Ferrer M."/>
            <person name="Sanchez J."/>
        </authorList>
    </citation>
    <scope>NUCLEOTIDE SEQUENCE</scope>
</reference>
<accession>T1AR33</accession>
<gene>
    <name evidence="2" type="ORF">B1B_13502</name>
</gene>
<comment type="caution">
    <text evidence="2">The sequence shown here is derived from an EMBL/GenBank/DDBJ whole genome shotgun (WGS) entry which is preliminary data.</text>
</comment>
<dbReference type="AlphaFoldDB" id="T1AR33"/>
<evidence type="ECO:0000313" key="2">
    <source>
        <dbReference type="EMBL" id="EQD44500.1"/>
    </source>
</evidence>
<organism evidence="2">
    <name type="scientific">mine drainage metagenome</name>
    <dbReference type="NCBI Taxonomy" id="410659"/>
    <lineage>
        <taxon>unclassified sequences</taxon>
        <taxon>metagenomes</taxon>
        <taxon>ecological metagenomes</taxon>
    </lineage>
</organism>
<proteinExistence type="predicted"/>
<feature type="domain" description="DUF2779" evidence="1">
    <location>
        <begin position="301"/>
        <end position="426"/>
    </location>
</feature>
<protein>
    <recommendedName>
        <fullName evidence="1">DUF2779 domain-containing protein</fullName>
    </recommendedName>
</protein>
<evidence type="ECO:0000259" key="1">
    <source>
        <dbReference type="Pfam" id="PF11074"/>
    </source>
</evidence>
<dbReference type="EMBL" id="AUZY01008887">
    <property type="protein sequence ID" value="EQD44500.1"/>
    <property type="molecule type" value="Genomic_DNA"/>
</dbReference>
<reference evidence="2" key="2">
    <citation type="journal article" date="2014" name="ISME J.">
        <title>Microbial stratification in low pH oxic and suboxic macroscopic growths along an acid mine drainage.</title>
        <authorList>
            <person name="Mendez-Garcia C."/>
            <person name="Mesa V."/>
            <person name="Sprenger R.R."/>
            <person name="Richter M."/>
            <person name="Diez M.S."/>
            <person name="Solano J."/>
            <person name="Bargiela R."/>
            <person name="Golyshina O.V."/>
            <person name="Manteca A."/>
            <person name="Ramos J.L."/>
            <person name="Gallego J.R."/>
            <person name="Llorente I."/>
            <person name="Martins Dos Santos V.A."/>
            <person name="Jensen O.N."/>
            <person name="Pelaez A.I."/>
            <person name="Sanchez J."/>
            <person name="Ferrer M."/>
        </authorList>
    </citation>
    <scope>NUCLEOTIDE SEQUENCE</scope>
</reference>
<name>T1AR33_9ZZZZ</name>
<sequence length="505" mass="56419">MTTTADRDRPLTKSQYVQGRACRKWLWLARNAPERLPTPGPADLLRMAQGRQVGEWARSWYPGGIALPPASLEENDRTSREMLRRRLPLYEAGFLHPDGTCYARADVLVPVGRDEWDVVEVKSAGGPKDEHLDDVAFQRVCYVAAGLRIRQCRLLHINTRYERSGEIDPRQLFTEVDITAEVDERARTVASSVAELLEAARAPQSPEFERGEPYHDDDAGVHDDDAVWREHPDSDIRSLYRAGRRQLDLLERGVFRIRDIPDDVALTDAQQTQRSAHASGRVHIDRPRIAAFLATLRYPVHFLDFETFATPVPLLDGVRPYQPVPFQFSLHIVEAPGAPPTHRSFLSLEPDDPRPALLRSLRSGIGRAGHLIAYNQAFEKRVLADLAARFPAHADWVEEVSGRFVDLWAPFRRLDYYDPAQRGSASLKAVLPAIAGLGYEGLDIADGGQASSAYLSAAFGIPGTERPAPVEVEAIRSALERYCGQDTLGMVRIVERLTELSRAGS</sequence>